<name>A0A4U3M6Z6_9ACTN</name>
<dbReference type="PANTHER" id="PTHR31793">
    <property type="entry name" value="4-HYDROXYBENZOYL-COA THIOESTERASE FAMILY MEMBER"/>
    <property type="match status" value="1"/>
</dbReference>
<dbReference type="RefSeq" id="WP_137250540.1">
    <property type="nucleotide sequence ID" value="NZ_SZQA01000036.1"/>
</dbReference>
<dbReference type="EMBL" id="SZQA01000036">
    <property type="protein sequence ID" value="TKK84280.1"/>
    <property type="molecule type" value="Genomic_DNA"/>
</dbReference>
<dbReference type="InterPro" id="IPR050563">
    <property type="entry name" value="4-hydroxybenzoyl-CoA_TE"/>
</dbReference>
<dbReference type="OrthoDB" id="9799036at2"/>
<protein>
    <submittedName>
        <fullName evidence="3">Acyl-CoA thioesterase</fullName>
    </submittedName>
</protein>
<organism evidence="3 4">
    <name type="scientific">Herbidospora galbida</name>
    <dbReference type="NCBI Taxonomy" id="2575442"/>
    <lineage>
        <taxon>Bacteria</taxon>
        <taxon>Bacillati</taxon>
        <taxon>Actinomycetota</taxon>
        <taxon>Actinomycetes</taxon>
        <taxon>Streptosporangiales</taxon>
        <taxon>Streptosporangiaceae</taxon>
        <taxon>Herbidospora</taxon>
    </lineage>
</organism>
<dbReference type="PANTHER" id="PTHR31793:SF27">
    <property type="entry name" value="NOVEL THIOESTERASE SUPERFAMILY DOMAIN AND SAPOSIN A-TYPE DOMAIN CONTAINING PROTEIN (0610012H03RIK)"/>
    <property type="match status" value="1"/>
</dbReference>
<dbReference type="Pfam" id="PF13279">
    <property type="entry name" value="4HBT_2"/>
    <property type="match status" value="1"/>
</dbReference>
<evidence type="ECO:0000256" key="2">
    <source>
        <dbReference type="ARBA" id="ARBA00022801"/>
    </source>
</evidence>
<dbReference type="AlphaFoldDB" id="A0A4U3M6Z6"/>
<keyword evidence="4" id="KW-1185">Reference proteome</keyword>
<evidence type="ECO:0000313" key="4">
    <source>
        <dbReference type="Proteomes" id="UP000308705"/>
    </source>
</evidence>
<reference evidence="3 4" key="1">
    <citation type="submission" date="2019-04" db="EMBL/GenBank/DDBJ databases">
        <title>Herbidospora sp. NEAU-GS14.nov., a novel actinomycete isolated from soil.</title>
        <authorList>
            <person name="Han L."/>
        </authorList>
    </citation>
    <scope>NUCLEOTIDE SEQUENCE [LARGE SCALE GENOMIC DNA]</scope>
    <source>
        <strain evidence="3 4">NEAU-GS14</strain>
    </source>
</reference>
<proteinExistence type="inferred from homology"/>
<dbReference type="Gene3D" id="3.10.129.10">
    <property type="entry name" value="Hotdog Thioesterase"/>
    <property type="match status" value="1"/>
</dbReference>
<accession>A0A4U3M6Z6</accession>
<evidence type="ECO:0000313" key="3">
    <source>
        <dbReference type="EMBL" id="TKK84280.1"/>
    </source>
</evidence>
<gene>
    <name evidence="3" type="ORF">FDA94_30655</name>
</gene>
<dbReference type="Proteomes" id="UP000308705">
    <property type="component" value="Unassembled WGS sequence"/>
</dbReference>
<dbReference type="CDD" id="cd00586">
    <property type="entry name" value="4HBT"/>
    <property type="match status" value="1"/>
</dbReference>
<evidence type="ECO:0000256" key="1">
    <source>
        <dbReference type="ARBA" id="ARBA00005953"/>
    </source>
</evidence>
<keyword evidence="2" id="KW-0378">Hydrolase</keyword>
<dbReference type="SUPFAM" id="SSF54637">
    <property type="entry name" value="Thioesterase/thiol ester dehydrase-isomerase"/>
    <property type="match status" value="1"/>
</dbReference>
<comment type="similarity">
    <text evidence="1">Belongs to the 4-hydroxybenzoyl-CoA thioesterase family.</text>
</comment>
<sequence length="134" mass="15070">MDYAHWDEMPTRWRDNDVYGHLNNVVHYELMDSVINRWLISSAGLDPTGGASIGLCVESRCSYKAEAAYPAVIRIGLRVGRLGTSSVRYELGLFEGERLLAEGEFTHVFVDRRTRRPAPIEGGMRAAMERLVVA</sequence>
<dbReference type="GO" id="GO:0047617">
    <property type="term" value="F:fatty acyl-CoA hydrolase activity"/>
    <property type="evidence" value="ECO:0007669"/>
    <property type="project" value="TreeGrafter"/>
</dbReference>
<comment type="caution">
    <text evidence="3">The sequence shown here is derived from an EMBL/GenBank/DDBJ whole genome shotgun (WGS) entry which is preliminary data.</text>
</comment>
<dbReference type="InterPro" id="IPR029069">
    <property type="entry name" value="HotDog_dom_sf"/>
</dbReference>